<gene>
    <name evidence="2" type="ORF">ACFSJS_26660</name>
</gene>
<sequence length="140" mass="15773">MPTLPWTTPNQPPPHGTAFVMASRFEVRSAKDVPRFFLRSLATWRQVRTAPGAYGASLIAQPLKRVFYTLSAWEDRDALYAYARTEPHRGIMTSLRSTMRTSTFVFWEVDTGQLPITWDDAKRRLEQQARNDAAGGAAAA</sequence>
<evidence type="ECO:0000313" key="3">
    <source>
        <dbReference type="Proteomes" id="UP001597365"/>
    </source>
</evidence>
<evidence type="ECO:0000259" key="1">
    <source>
        <dbReference type="Pfam" id="PF11695"/>
    </source>
</evidence>
<dbReference type="InterPro" id="IPR021708">
    <property type="entry name" value="DUF3291"/>
</dbReference>
<evidence type="ECO:0000313" key="2">
    <source>
        <dbReference type="EMBL" id="MFD1833196.1"/>
    </source>
</evidence>
<name>A0ABW4PUT7_9ACTN</name>
<reference evidence="3" key="1">
    <citation type="journal article" date="2019" name="Int. J. Syst. Evol. Microbiol.">
        <title>The Global Catalogue of Microorganisms (GCM) 10K type strain sequencing project: providing services to taxonomists for standard genome sequencing and annotation.</title>
        <authorList>
            <consortium name="The Broad Institute Genomics Platform"/>
            <consortium name="The Broad Institute Genome Sequencing Center for Infectious Disease"/>
            <person name="Wu L."/>
            <person name="Ma J."/>
        </authorList>
    </citation>
    <scope>NUCLEOTIDE SEQUENCE [LARGE SCALE GENOMIC DNA]</scope>
    <source>
        <strain evidence="3">CGMCC 4.7455</strain>
    </source>
</reference>
<accession>A0ABW4PUT7</accession>
<keyword evidence="3" id="KW-1185">Reference proteome</keyword>
<feature type="domain" description="DUF3291" evidence="1">
    <location>
        <begin position="57"/>
        <end position="129"/>
    </location>
</feature>
<dbReference type="InterPro" id="IPR011008">
    <property type="entry name" value="Dimeric_a/b-barrel"/>
</dbReference>
<protein>
    <submittedName>
        <fullName evidence="2">DUF3291 domain-containing protein</fullName>
    </submittedName>
</protein>
<proteinExistence type="predicted"/>
<dbReference type="Proteomes" id="UP001597365">
    <property type="component" value="Unassembled WGS sequence"/>
</dbReference>
<dbReference type="SUPFAM" id="SSF54909">
    <property type="entry name" value="Dimeric alpha+beta barrel"/>
    <property type="match status" value="1"/>
</dbReference>
<organism evidence="2 3">
    <name type="scientific">Streptomyces desertarenae</name>
    <dbReference type="NCBI Taxonomy" id="2666184"/>
    <lineage>
        <taxon>Bacteria</taxon>
        <taxon>Bacillati</taxon>
        <taxon>Actinomycetota</taxon>
        <taxon>Actinomycetes</taxon>
        <taxon>Kitasatosporales</taxon>
        <taxon>Streptomycetaceae</taxon>
        <taxon>Streptomyces</taxon>
    </lineage>
</organism>
<dbReference type="Pfam" id="PF11695">
    <property type="entry name" value="DUF3291"/>
    <property type="match status" value="1"/>
</dbReference>
<dbReference type="Gene3D" id="3.30.70.100">
    <property type="match status" value="1"/>
</dbReference>
<dbReference type="EMBL" id="JBHUFU010000027">
    <property type="protein sequence ID" value="MFD1833196.1"/>
    <property type="molecule type" value="Genomic_DNA"/>
</dbReference>
<dbReference type="RefSeq" id="WP_380904828.1">
    <property type="nucleotide sequence ID" value="NZ_JBHUFU010000027.1"/>
</dbReference>
<comment type="caution">
    <text evidence="2">The sequence shown here is derived from an EMBL/GenBank/DDBJ whole genome shotgun (WGS) entry which is preliminary data.</text>
</comment>